<dbReference type="AlphaFoldDB" id="A0AAD9CUF4"/>
<feature type="region of interest" description="Disordered" evidence="6">
    <location>
        <begin position="1"/>
        <end position="32"/>
    </location>
</feature>
<comment type="similarity">
    <text evidence="1">Belongs to the WD repeat CDC20/Fizzy family.</text>
</comment>
<feature type="region of interest" description="Disordered" evidence="6">
    <location>
        <begin position="98"/>
        <end position="299"/>
    </location>
</feature>
<keyword evidence="2 5" id="KW-0853">WD repeat</keyword>
<keyword evidence="4" id="KW-0131">Cell cycle</keyword>
<feature type="compositionally biased region" description="Basic and acidic residues" evidence="6">
    <location>
        <begin position="205"/>
        <end position="219"/>
    </location>
</feature>
<protein>
    <submittedName>
        <fullName evidence="8">WD40-repeat-containing domain protein</fullName>
    </submittedName>
</protein>
<comment type="caution">
    <text evidence="8">The sequence shown here is derived from an EMBL/GenBank/DDBJ whole genome shotgun (WGS) entry which is preliminary data.</text>
</comment>
<dbReference type="PANTHER" id="PTHR19918:SF1">
    <property type="entry name" value="FIZZY-RELATED PROTEIN HOMOLOG"/>
    <property type="match status" value="1"/>
</dbReference>
<feature type="repeat" description="WD" evidence="5">
    <location>
        <begin position="411"/>
        <end position="452"/>
    </location>
</feature>
<gene>
    <name evidence="8" type="ORF">DB88DRAFT_497628</name>
</gene>
<evidence type="ECO:0000256" key="6">
    <source>
        <dbReference type="SAM" id="MobiDB-lite"/>
    </source>
</evidence>
<name>A0AAD9CUF4_PAPLA</name>
<dbReference type="Proteomes" id="UP001182556">
    <property type="component" value="Unassembled WGS sequence"/>
</dbReference>
<dbReference type="InterPro" id="IPR036322">
    <property type="entry name" value="WD40_repeat_dom_sf"/>
</dbReference>
<dbReference type="InterPro" id="IPR056150">
    <property type="entry name" value="WD40_CDC20-Fz"/>
</dbReference>
<evidence type="ECO:0000313" key="8">
    <source>
        <dbReference type="EMBL" id="KAK1922234.1"/>
    </source>
</evidence>
<keyword evidence="3" id="KW-0677">Repeat</keyword>
<dbReference type="InterPro" id="IPR033010">
    <property type="entry name" value="Cdc20/Fizzy"/>
</dbReference>
<proteinExistence type="inferred from homology"/>
<sequence length="687" mass="73999">MSIYDNEFSRRLRSSGPLSPGSPKIYNTRSLVNSPADVFGDITAPMRNENGSPRGGSPAYARKGKGVMREYGDRFIPTRQSGMDLHAAYQLAPEIDHITGKEISSKPKGRRRSGNAMGTDQDVRREETNATFNHILKGEMFPSPTSRTVSPARLTGASPAKRPQRRPMTFPSNIPNLPPASTSSHPVSSAGTTPLHHHPPPAVAGDRDHNGDHRGDRELSPASTLPPMPMHAPSTPTSGHGRAPGAGPSGSHHRAHQSQVALTSATRSGASPPAGRKAAFSPPPSQGPASPSTPTKKRLLNFHSPSAARMAGSVSGGGLDDMTHEKYSLSPVGKASQDVLLSPRKGFRQIARTPFKVLDAPDLKDDFYLNLVSWSSSNVLGVGLNSCVYLWSAQTSKVTKLCDTSTASPSADENGDPITGLEWTNRGSTLAIGTNRGIVEIWDAEYCKRIRTMTGHTARVGALAWNNHILSSGSRDRTILHRDTRAPEQYTRRLAGHHKQEVCGLRWNVDTDQLASGGNDNKLFVWGGLDTRPTWRFGEHRAAIKAIAWSPHQRGVLASGGGTADKKIRFWNSQTGGLISELDTGSQVCNLMWSKNSNELVSTHGYSGGTVSNQIHIWKYPSMTQVATLTGHTCRVLYLAMSPDGQTIVTGAGDETLRFWNAFQKGKGDVVKIAGDDDGMGGMFARI</sequence>
<evidence type="ECO:0000259" key="7">
    <source>
        <dbReference type="Pfam" id="PF24807"/>
    </source>
</evidence>
<reference evidence="8" key="1">
    <citation type="submission" date="2023-02" db="EMBL/GenBank/DDBJ databases">
        <title>Identification and recombinant expression of a fungal hydrolase from Papiliotrema laurentii that hydrolyzes apple cutin and clears colloidal polyester polyurethane.</title>
        <authorList>
            <consortium name="DOE Joint Genome Institute"/>
            <person name="Roman V.A."/>
            <person name="Bojanowski C."/>
            <person name="Crable B.R."/>
            <person name="Wagner D.N."/>
            <person name="Hung C.S."/>
            <person name="Nadeau L.J."/>
            <person name="Schratz L."/>
            <person name="Haridas S."/>
            <person name="Pangilinan J."/>
            <person name="Lipzen A."/>
            <person name="Na H."/>
            <person name="Yan M."/>
            <person name="Ng V."/>
            <person name="Grigoriev I.V."/>
            <person name="Spatafora J.W."/>
            <person name="Barlow D."/>
            <person name="Biffinger J."/>
            <person name="Kelley-Loughnane N."/>
            <person name="Varaljay V.A."/>
            <person name="Crookes-Goodson W.J."/>
        </authorList>
    </citation>
    <scope>NUCLEOTIDE SEQUENCE</scope>
    <source>
        <strain evidence="8">5307AH</strain>
    </source>
</reference>
<feature type="compositionally biased region" description="Low complexity" evidence="6">
    <location>
        <begin position="14"/>
        <end position="23"/>
    </location>
</feature>
<dbReference type="PANTHER" id="PTHR19918">
    <property type="entry name" value="CELL DIVISION CYCLE 20 CDC20 FIZZY -RELATED"/>
    <property type="match status" value="1"/>
</dbReference>
<dbReference type="GO" id="GO:1905786">
    <property type="term" value="P:positive regulation of anaphase-promoting complex-dependent catabolic process"/>
    <property type="evidence" value="ECO:0007669"/>
    <property type="project" value="TreeGrafter"/>
</dbReference>
<organism evidence="8 9">
    <name type="scientific">Papiliotrema laurentii</name>
    <name type="common">Cryptococcus laurentii</name>
    <dbReference type="NCBI Taxonomy" id="5418"/>
    <lineage>
        <taxon>Eukaryota</taxon>
        <taxon>Fungi</taxon>
        <taxon>Dikarya</taxon>
        <taxon>Basidiomycota</taxon>
        <taxon>Agaricomycotina</taxon>
        <taxon>Tremellomycetes</taxon>
        <taxon>Tremellales</taxon>
        <taxon>Rhynchogastremaceae</taxon>
        <taxon>Papiliotrema</taxon>
    </lineage>
</organism>
<evidence type="ECO:0000313" key="9">
    <source>
        <dbReference type="Proteomes" id="UP001182556"/>
    </source>
</evidence>
<dbReference type="SUPFAM" id="SSF50978">
    <property type="entry name" value="WD40 repeat-like"/>
    <property type="match status" value="1"/>
</dbReference>
<feature type="compositionally biased region" description="Polar residues" evidence="6">
    <location>
        <begin position="257"/>
        <end position="269"/>
    </location>
</feature>
<dbReference type="Gene3D" id="2.130.10.10">
    <property type="entry name" value="YVTN repeat-like/Quinoprotein amine dehydrogenase"/>
    <property type="match status" value="1"/>
</dbReference>
<dbReference type="GO" id="GO:0031145">
    <property type="term" value="P:anaphase-promoting complex-dependent catabolic process"/>
    <property type="evidence" value="ECO:0007669"/>
    <property type="project" value="TreeGrafter"/>
</dbReference>
<dbReference type="PROSITE" id="PS50082">
    <property type="entry name" value="WD_REPEATS_2"/>
    <property type="match status" value="3"/>
</dbReference>
<feature type="repeat" description="WD" evidence="5">
    <location>
        <begin position="629"/>
        <end position="661"/>
    </location>
</feature>
<evidence type="ECO:0000256" key="1">
    <source>
        <dbReference type="ARBA" id="ARBA00006445"/>
    </source>
</evidence>
<dbReference type="InterPro" id="IPR001680">
    <property type="entry name" value="WD40_rpt"/>
</dbReference>
<evidence type="ECO:0000256" key="3">
    <source>
        <dbReference type="ARBA" id="ARBA00022737"/>
    </source>
</evidence>
<dbReference type="CDD" id="cd00200">
    <property type="entry name" value="WD40"/>
    <property type="match status" value="1"/>
</dbReference>
<dbReference type="Pfam" id="PF24807">
    <property type="entry name" value="WD40_CDC20-Fz"/>
    <property type="match status" value="1"/>
</dbReference>
<evidence type="ECO:0000256" key="5">
    <source>
        <dbReference type="PROSITE-ProRule" id="PRU00221"/>
    </source>
</evidence>
<dbReference type="EMBL" id="JAODAN010000009">
    <property type="protein sequence ID" value="KAK1922234.1"/>
    <property type="molecule type" value="Genomic_DNA"/>
</dbReference>
<dbReference type="PROSITE" id="PS50294">
    <property type="entry name" value="WD_REPEATS_REGION"/>
    <property type="match status" value="1"/>
</dbReference>
<dbReference type="InterPro" id="IPR015943">
    <property type="entry name" value="WD40/YVTN_repeat-like_dom_sf"/>
</dbReference>
<feature type="region of interest" description="Disordered" evidence="6">
    <location>
        <begin position="44"/>
        <end position="64"/>
    </location>
</feature>
<feature type="repeat" description="WD" evidence="5">
    <location>
        <begin position="495"/>
        <end position="526"/>
    </location>
</feature>
<feature type="compositionally biased region" description="Polar residues" evidence="6">
    <location>
        <begin position="170"/>
        <end position="192"/>
    </location>
</feature>
<dbReference type="GO" id="GO:0010997">
    <property type="term" value="F:anaphase-promoting complex binding"/>
    <property type="evidence" value="ECO:0007669"/>
    <property type="project" value="InterPro"/>
</dbReference>
<keyword evidence="9" id="KW-1185">Reference proteome</keyword>
<accession>A0AAD9CUF4</accession>
<dbReference type="GO" id="GO:0005680">
    <property type="term" value="C:anaphase-promoting complex"/>
    <property type="evidence" value="ECO:0007669"/>
    <property type="project" value="TreeGrafter"/>
</dbReference>
<evidence type="ECO:0000256" key="2">
    <source>
        <dbReference type="ARBA" id="ARBA00022574"/>
    </source>
</evidence>
<dbReference type="GO" id="GO:1990757">
    <property type="term" value="F:ubiquitin ligase activator activity"/>
    <property type="evidence" value="ECO:0007669"/>
    <property type="project" value="TreeGrafter"/>
</dbReference>
<dbReference type="SMART" id="SM00320">
    <property type="entry name" value="WD40"/>
    <property type="match status" value="6"/>
</dbReference>
<evidence type="ECO:0000256" key="4">
    <source>
        <dbReference type="ARBA" id="ARBA00023306"/>
    </source>
</evidence>
<feature type="domain" description="CDC20/Fizzy WD40" evidence="7">
    <location>
        <begin position="358"/>
        <end position="660"/>
    </location>
</feature>